<proteinExistence type="predicted"/>
<dbReference type="Gene3D" id="3.60.40.10">
    <property type="entry name" value="PPM-type phosphatase domain"/>
    <property type="match status" value="1"/>
</dbReference>
<keyword evidence="2" id="KW-1133">Transmembrane helix</keyword>
<dbReference type="KEGG" id="thm:CL1_1720"/>
<dbReference type="GO" id="GO:0004722">
    <property type="term" value="F:protein serine/threonine phosphatase activity"/>
    <property type="evidence" value="ECO:0007669"/>
    <property type="project" value="InterPro"/>
</dbReference>
<keyword evidence="2" id="KW-0472">Membrane</keyword>
<evidence type="ECO:0000313" key="4">
    <source>
        <dbReference type="EMBL" id="AFL95917.1"/>
    </source>
</evidence>
<evidence type="ECO:0000256" key="1">
    <source>
        <dbReference type="SAM" id="Coils"/>
    </source>
</evidence>
<sequence length="909" mass="100507">MVSLRRVVSILLLIIMVLSVPVTAADTGQTTQDSTQQASSDVEGINKDIDLANQTLKTLNENKEALDVPPEEIKKLNQSITTAKEQLNNGDSEGANATLINGFWNPLAELLTNITTDLNTEYTQLSKDAKACSDKTAAEEIKSDLNGVKSLLDRARELINEGSKDHSKFADAITTLLEARKKLDTAKGETEKCLVPLEEVEGKIDSAESALRAIKDNREFLNVDNKTITDLESEIEKARAQLEAGNVSEANATISEVMSRMREIIQAKLDALSEKYREYDDYFKKYCTGTTDQKTLEEALKTVNQQLAIAKENLSGNRMPEAVSHLKSASGTLENVKKPLAECLVGKADETVKNITVKYNALPQDYYDVIIKPLESKLKKAKTALSGGDYDNAISLAVEVINNGDFKVIRERILEQMMARLGVKEINMTEENLNDLEKRYEQVQKRLQEARKKKPAISIISADDKLKRAEEELNKVNAALMIIRAYLKAQNAQGAEDLLGAVNEFNSALSASGGAESYIVASVAQVESLLNDASKSIDDAESSYTWNTVLLAVIALLLLAGLGYGGYIGYTKYQDKKRVDEAREAVETMEDIIESLRSELASLNLLEDKGVKKKLDEMGRLVSEARAAFERGDYRRPIVLKEKFVSEYDRLKLRIAPYKQTLGVDVTKHVAAKSYIGRRQNNEDAYIVEKIGGNILLAVADGMGGHLAGEVASRKAIEILKETLENNKFEDPEEVFRKAIQRANEVIYQMGHDPAHPEWYNMGTTLTAAIVRGNEATIANIGDSRTYLIRPDGSIKRLTKDHSLVQELIDKGEITPEEARKHPQKNVITKALGISQTINIDRNDIKKVSLQKGDHLLLCSDGLSDALPDSEIARTVLAAPSLEEAVKILVEKAYGYGSDDNITVVLYRH</sequence>
<dbReference type="PROSITE" id="PS51746">
    <property type="entry name" value="PPM_2"/>
    <property type="match status" value="1"/>
</dbReference>
<feature type="coiled-coil region" evidence="1">
    <location>
        <begin position="426"/>
        <end position="479"/>
    </location>
</feature>
<name>I3ZW33_THECF</name>
<dbReference type="GeneID" id="13037027"/>
<dbReference type="NCBIfam" id="NF033484">
    <property type="entry name" value="Stp1_PP2C_phos"/>
    <property type="match status" value="1"/>
</dbReference>
<dbReference type="AlphaFoldDB" id="I3ZW33"/>
<dbReference type="Pfam" id="PF13672">
    <property type="entry name" value="PP2C_2"/>
    <property type="match status" value="1"/>
</dbReference>
<keyword evidence="2" id="KW-0812">Transmembrane</keyword>
<accession>I3ZW33</accession>
<reference evidence="4 5" key="1">
    <citation type="journal article" date="2012" name="J. Bacteriol.">
        <title>Complete Genome Sequence of the Hyperthermophilic Archaeon Thermococcus sp. Strain CL1, Isolated from a Paralvinella sp. Polychaete Worm Collected from a Hydrothermal Vent.</title>
        <authorList>
            <person name="Jung J.H."/>
            <person name="Holden J.F."/>
            <person name="Seo D.H."/>
            <person name="Park K.H."/>
            <person name="Shin H."/>
            <person name="Ryu S."/>
            <person name="Lee J.H."/>
            <person name="Park C.S."/>
        </authorList>
    </citation>
    <scope>NUCLEOTIDE SEQUENCE [LARGE SCALE GENOMIC DNA]</scope>
    <source>
        <strain evidence="5">DSM 27260 / KACC 17922 / CL1</strain>
    </source>
</reference>
<protein>
    <submittedName>
        <fullName evidence="4">Serine/threonine protein phosphatase</fullName>
    </submittedName>
</protein>
<dbReference type="SMART" id="SM00332">
    <property type="entry name" value="PP2Cc"/>
    <property type="match status" value="1"/>
</dbReference>
<gene>
    <name evidence="4" type="ORF">CL1_1720</name>
</gene>
<dbReference type="SMART" id="SM00331">
    <property type="entry name" value="PP2C_SIG"/>
    <property type="match status" value="1"/>
</dbReference>
<dbReference type="CDD" id="cd00143">
    <property type="entry name" value="PP2Cc"/>
    <property type="match status" value="1"/>
</dbReference>
<feature type="coiled-coil region" evidence="1">
    <location>
        <begin position="42"/>
        <end position="93"/>
    </location>
</feature>
<dbReference type="EMBL" id="CP003651">
    <property type="protein sequence ID" value="AFL95917.1"/>
    <property type="molecule type" value="Genomic_DNA"/>
</dbReference>
<keyword evidence="5" id="KW-1185">Reference proteome</keyword>
<evidence type="ECO:0000259" key="3">
    <source>
        <dbReference type="PROSITE" id="PS51746"/>
    </source>
</evidence>
<evidence type="ECO:0000256" key="2">
    <source>
        <dbReference type="SAM" id="Phobius"/>
    </source>
</evidence>
<organism evidence="4 5">
    <name type="scientific">Thermococcus cleftensis (strain DSM 27260 / KACC 17922 / CL1)</name>
    <dbReference type="NCBI Taxonomy" id="163003"/>
    <lineage>
        <taxon>Archaea</taxon>
        <taxon>Methanobacteriati</taxon>
        <taxon>Methanobacteriota</taxon>
        <taxon>Thermococci</taxon>
        <taxon>Thermococcales</taxon>
        <taxon>Thermococcaceae</taxon>
        <taxon>Thermococcus</taxon>
    </lineage>
</organism>
<evidence type="ECO:0000313" key="5">
    <source>
        <dbReference type="Proteomes" id="UP000006064"/>
    </source>
</evidence>
<dbReference type="SUPFAM" id="SSF81606">
    <property type="entry name" value="PP2C-like"/>
    <property type="match status" value="1"/>
</dbReference>
<dbReference type="InterPro" id="IPR036457">
    <property type="entry name" value="PPM-type-like_dom_sf"/>
</dbReference>
<dbReference type="Proteomes" id="UP000006064">
    <property type="component" value="Chromosome"/>
</dbReference>
<dbReference type="InterPro" id="IPR001932">
    <property type="entry name" value="PPM-type_phosphatase-like_dom"/>
</dbReference>
<feature type="coiled-coil region" evidence="1">
    <location>
        <begin position="197"/>
        <end position="248"/>
    </location>
</feature>
<dbReference type="PANTHER" id="PTHR47992">
    <property type="entry name" value="PROTEIN PHOSPHATASE"/>
    <property type="match status" value="1"/>
</dbReference>
<dbReference type="STRING" id="163003.CL1_1720"/>
<feature type="domain" description="PPM-type phosphatase" evidence="3">
    <location>
        <begin position="669"/>
        <end position="909"/>
    </location>
</feature>
<feature type="transmembrane region" description="Helical" evidence="2">
    <location>
        <begin position="544"/>
        <end position="568"/>
    </location>
</feature>
<keyword evidence="1" id="KW-0175">Coiled coil</keyword>
<feature type="coiled-coil region" evidence="1">
    <location>
        <begin position="579"/>
        <end position="606"/>
    </location>
</feature>
<dbReference type="InterPro" id="IPR015655">
    <property type="entry name" value="PP2C"/>
</dbReference>
<dbReference type="RefSeq" id="WP_014789548.1">
    <property type="nucleotide sequence ID" value="NC_018015.1"/>
</dbReference>
<dbReference type="OrthoDB" id="198002at2157"/>
<dbReference type="HOGENOM" id="CLU_316346_0_0_2"/>